<evidence type="ECO:0000256" key="3">
    <source>
        <dbReference type="ARBA" id="ARBA00023125"/>
    </source>
</evidence>
<dbReference type="SUPFAM" id="SSF46785">
    <property type="entry name" value="Winged helix' DNA-binding domain"/>
    <property type="match status" value="1"/>
</dbReference>
<evidence type="ECO:0000313" key="6">
    <source>
        <dbReference type="EMBL" id="RXZ66391.1"/>
    </source>
</evidence>
<keyword evidence="4" id="KW-0804">Transcription</keyword>
<dbReference type="Pfam" id="PF00126">
    <property type="entry name" value="HTH_1"/>
    <property type="match status" value="1"/>
</dbReference>
<evidence type="ECO:0000313" key="7">
    <source>
        <dbReference type="Proteomes" id="UP000293623"/>
    </source>
</evidence>
<dbReference type="PANTHER" id="PTHR30537:SF26">
    <property type="entry name" value="GLYCINE CLEAVAGE SYSTEM TRANSCRIPTIONAL ACTIVATOR"/>
    <property type="match status" value="1"/>
</dbReference>
<dbReference type="RefSeq" id="WP_129523862.1">
    <property type="nucleotide sequence ID" value="NZ_SDPV01000001.1"/>
</dbReference>
<dbReference type="PANTHER" id="PTHR30537">
    <property type="entry name" value="HTH-TYPE TRANSCRIPTIONAL REGULATOR"/>
    <property type="match status" value="1"/>
</dbReference>
<dbReference type="OrthoDB" id="9813056at2"/>
<dbReference type="InterPro" id="IPR036388">
    <property type="entry name" value="WH-like_DNA-bd_sf"/>
</dbReference>
<organism evidence="6 7">
    <name type="scientific">Pelagerythrobacter rhizovicinus</name>
    <dbReference type="NCBI Taxonomy" id="2268576"/>
    <lineage>
        <taxon>Bacteria</taxon>
        <taxon>Pseudomonadati</taxon>
        <taxon>Pseudomonadota</taxon>
        <taxon>Alphaproteobacteria</taxon>
        <taxon>Sphingomonadales</taxon>
        <taxon>Erythrobacteraceae</taxon>
        <taxon>Pelagerythrobacter</taxon>
    </lineage>
</organism>
<dbReference type="InterPro" id="IPR058163">
    <property type="entry name" value="LysR-type_TF_proteobact-type"/>
</dbReference>
<evidence type="ECO:0000256" key="2">
    <source>
        <dbReference type="ARBA" id="ARBA00023015"/>
    </source>
</evidence>
<comment type="similarity">
    <text evidence="1">Belongs to the LysR transcriptional regulatory family.</text>
</comment>
<dbReference type="Gene3D" id="3.40.190.10">
    <property type="entry name" value="Periplasmic binding protein-like II"/>
    <property type="match status" value="2"/>
</dbReference>
<reference evidence="6 7" key="1">
    <citation type="submission" date="2019-01" db="EMBL/GenBank/DDBJ databases">
        <title>Altererythrobacter rhizovicinus sp. nov., isolated from the rhizosphere soil of Haloxylon ammodendron.</title>
        <authorList>
            <person name="Li H.-P."/>
            <person name="Gou J.-Y."/>
            <person name="Yao D."/>
            <person name="Han Q.-Q."/>
            <person name="Shao K.-Z."/>
            <person name="Zhao Q."/>
            <person name="Zhang J.-L."/>
        </authorList>
    </citation>
    <scope>NUCLEOTIDE SEQUENCE [LARGE SCALE GENOMIC DNA]</scope>
    <source>
        <strain evidence="6 7">AY-3R</strain>
    </source>
</reference>
<dbReference type="PROSITE" id="PS50931">
    <property type="entry name" value="HTH_LYSR"/>
    <property type="match status" value="1"/>
</dbReference>
<evidence type="ECO:0000256" key="4">
    <source>
        <dbReference type="ARBA" id="ARBA00023163"/>
    </source>
</evidence>
<dbReference type="EMBL" id="SDPV01000001">
    <property type="protein sequence ID" value="RXZ66391.1"/>
    <property type="molecule type" value="Genomic_DNA"/>
</dbReference>
<dbReference type="Pfam" id="PF03466">
    <property type="entry name" value="LysR_substrate"/>
    <property type="match status" value="1"/>
</dbReference>
<accession>A0A4Q2KSW3</accession>
<evidence type="ECO:0000259" key="5">
    <source>
        <dbReference type="PROSITE" id="PS50931"/>
    </source>
</evidence>
<protein>
    <submittedName>
        <fullName evidence="6">LysR family transcriptional regulator</fullName>
    </submittedName>
</protein>
<dbReference type="InterPro" id="IPR005119">
    <property type="entry name" value="LysR_subst-bd"/>
</dbReference>
<dbReference type="InterPro" id="IPR000847">
    <property type="entry name" value="LysR_HTH_N"/>
</dbReference>
<dbReference type="Proteomes" id="UP000293623">
    <property type="component" value="Unassembled WGS sequence"/>
</dbReference>
<dbReference type="FunFam" id="3.40.190.10:FF:000017">
    <property type="entry name" value="Glycine cleavage system transcriptional activator"/>
    <property type="match status" value="1"/>
</dbReference>
<comment type="caution">
    <text evidence="6">The sequence shown here is derived from an EMBL/GenBank/DDBJ whole genome shotgun (WGS) entry which is preliminary data.</text>
</comment>
<dbReference type="GO" id="GO:0043565">
    <property type="term" value="F:sequence-specific DNA binding"/>
    <property type="evidence" value="ECO:0007669"/>
    <property type="project" value="TreeGrafter"/>
</dbReference>
<name>A0A4Q2KSW3_9SPHN</name>
<dbReference type="SUPFAM" id="SSF53850">
    <property type="entry name" value="Periplasmic binding protein-like II"/>
    <property type="match status" value="1"/>
</dbReference>
<keyword evidence="3" id="KW-0238">DNA-binding</keyword>
<evidence type="ECO:0000256" key="1">
    <source>
        <dbReference type="ARBA" id="ARBA00009437"/>
    </source>
</evidence>
<dbReference type="InterPro" id="IPR036390">
    <property type="entry name" value="WH_DNA-bd_sf"/>
</dbReference>
<dbReference type="GO" id="GO:0006351">
    <property type="term" value="P:DNA-templated transcription"/>
    <property type="evidence" value="ECO:0007669"/>
    <property type="project" value="TreeGrafter"/>
</dbReference>
<dbReference type="Gene3D" id="1.10.10.10">
    <property type="entry name" value="Winged helix-like DNA-binding domain superfamily/Winged helix DNA-binding domain"/>
    <property type="match status" value="1"/>
</dbReference>
<feature type="domain" description="HTH lysR-type" evidence="5">
    <location>
        <begin position="13"/>
        <end position="70"/>
    </location>
</feature>
<gene>
    <name evidence="6" type="ORF">ETX26_06800</name>
</gene>
<keyword evidence="7" id="KW-1185">Reference proteome</keyword>
<proteinExistence type="inferred from homology"/>
<dbReference type="PRINTS" id="PR00039">
    <property type="entry name" value="HTHLYSR"/>
</dbReference>
<dbReference type="GO" id="GO:0003700">
    <property type="term" value="F:DNA-binding transcription factor activity"/>
    <property type="evidence" value="ECO:0007669"/>
    <property type="project" value="InterPro"/>
</dbReference>
<dbReference type="AlphaFoldDB" id="A0A4Q2KSW3"/>
<sequence>MEPLDTTPRRQIPQMHELVAFEAAARHMSFTGAAAELNLTQGAVSRAVAALEQRLRTALFKRVRQRVVLTPVGRDYQHQVRALLGQLNAATRQAMSANPGEQTLHVATLPTFGIHWLAPRLPRFHAVRPHVTVNLASRLRPFSFDAEPFDLAIHHGDPAWPGGTLRRLMNETMVPMCSPEYRQAKAIASPADLVRTTLIHLRTRPAAWAEWHAKAGLPGDGAFHGPVYDQFGMAVASAAAGLGVALLPEMFAAEQIEEGKLITLFDLEVSTGSAYYVVLPETGHKSAAADFADWLAVQLTD</sequence>
<keyword evidence="2" id="KW-0805">Transcription regulation</keyword>